<reference evidence="2 3" key="1">
    <citation type="submission" date="2023-02" db="EMBL/GenBank/DDBJ databases">
        <title>LHISI_Scaffold_Assembly.</title>
        <authorList>
            <person name="Stuart O.P."/>
            <person name="Cleave R."/>
            <person name="Magrath M.J.L."/>
            <person name="Mikheyev A.S."/>
        </authorList>
    </citation>
    <scope>NUCLEOTIDE SEQUENCE [LARGE SCALE GENOMIC DNA]</scope>
    <source>
        <strain evidence="2">Daus_M_001</strain>
        <tissue evidence="2">Leg muscle</tissue>
    </source>
</reference>
<dbReference type="Proteomes" id="UP001159363">
    <property type="component" value="Chromosome X"/>
</dbReference>
<organism evidence="2 3">
    <name type="scientific">Dryococelus australis</name>
    <dbReference type="NCBI Taxonomy" id="614101"/>
    <lineage>
        <taxon>Eukaryota</taxon>
        <taxon>Metazoa</taxon>
        <taxon>Ecdysozoa</taxon>
        <taxon>Arthropoda</taxon>
        <taxon>Hexapoda</taxon>
        <taxon>Insecta</taxon>
        <taxon>Pterygota</taxon>
        <taxon>Neoptera</taxon>
        <taxon>Polyneoptera</taxon>
        <taxon>Phasmatodea</taxon>
        <taxon>Verophasmatodea</taxon>
        <taxon>Anareolatae</taxon>
        <taxon>Phasmatidae</taxon>
        <taxon>Eurycanthinae</taxon>
        <taxon>Dryococelus</taxon>
    </lineage>
</organism>
<evidence type="ECO:0000313" key="3">
    <source>
        <dbReference type="Proteomes" id="UP001159363"/>
    </source>
</evidence>
<evidence type="ECO:0000313" key="2">
    <source>
        <dbReference type="EMBL" id="KAJ8885070.1"/>
    </source>
</evidence>
<protein>
    <submittedName>
        <fullName evidence="2">Uncharacterized protein</fullName>
    </submittedName>
</protein>
<sequence>MQKLVKILLPNYFQHLREIESHLKTVERKATTTVLTCASCKMGLFKRTWSECVEAVRSIAEHHPEIVKALDYILQEMSTTLQPKIYSTVVGLNNYFYSFEGLAMAVFWHKLLSCIDERSVIIQAKEISLEVEVNLIKSLKREIQKLRHLWADILQETRLVSQKMELPPVFFFFSEKKKKKKKKRNRLHSLATPDASKRLTAEDKFKTCIVYRVLDFFLQEL</sequence>
<keyword evidence="1" id="KW-0175">Coiled coil</keyword>
<proteinExistence type="predicted"/>
<evidence type="ECO:0000256" key="1">
    <source>
        <dbReference type="SAM" id="Coils"/>
    </source>
</evidence>
<accession>A0ABQ9HLL7</accession>
<gene>
    <name evidence="2" type="ORF">PR048_011266</name>
</gene>
<name>A0ABQ9HLL7_9NEOP</name>
<keyword evidence="3" id="KW-1185">Reference proteome</keyword>
<feature type="coiled-coil region" evidence="1">
    <location>
        <begin position="129"/>
        <end position="156"/>
    </location>
</feature>
<dbReference type="EMBL" id="JARBHB010000004">
    <property type="protein sequence ID" value="KAJ8885070.1"/>
    <property type="molecule type" value="Genomic_DNA"/>
</dbReference>
<comment type="caution">
    <text evidence="2">The sequence shown here is derived from an EMBL/GenBank/DDBJ whole genome shotgun (WGS) entry which is preliminary data.</text>
</comment>